<gene>
    <name evidence="2" type="ORF">HXX76_010768</name>
</gene>
<reference evidence="2" key="1">
    <citation type="journal article" date="2020" name="bioRxiv">
        <title>Comparative genomics of Chlamydomonas.</title>
        <authorList>
            <person name="Craig R.J."/>
            <person name="Hasan A.R."/>
            <person name="Ness R.W."/>
            <person name="Keightley P.D."/>
        </authorList>
    </citation>
    <scope>NUCLEOTIDE SEQUENCE</scope>
    <source>
        <strain evidence="2">SAG 7.73</strain>
    </source>
</reference>
<accession>A0A835SM01</accession>
<feature type="compositionally biased region" description="Pro residues" evidence="1">
    <location>
        <begin position="205"/>
        <end position="221"/>
    </location>
</feature>
<dbReference type="EMBL" id="JAEHOC010000030">
    <property type="protein sequence ID" value="KAG2429533.1"/>
    <property type="molecule type" value="Genomic_DNA"/>
</dbReference>
<dbReference type="PANTHER" id="PTHR48234:SF1">
    <property type="entry name" value="SEA DOMAIN-CONTAINING PROTEIN-RELATED"/>
    <property type="match status" value="1"/>
</dbReference>
<dbReference type="AlphaFoldDB" id="A0A835SM01"/>
<feature type="region of interest" description="Disordered" evidence="1">
    <location>
        <begin position="659"/>
        <end position="727"/>
    </location>
</feature>
<evidence type="ECO:0000313" key="2">
    <source>
        <dbReference type="EMBL" id="KAG2429533.1"/>
    </source>
</evidence>
<dbReference type="OrthoDB" id="557557at2759"/>
<evidence type="ECO:0000313" key="3">
    <source>
        <dbReference type="Proteomes" id="UP000650467"/>
    </source>
</evidence>
<feature type="compositionally biased region" description="Pro residues" evidence="1">
    <location>
        <begin position="662"/>
        <end position="722"/>
    </location>
</feature>
<evidence type="ECO:0000256" key="1">
    <source>
        <dbReference type="SAM" id="MobiDB-lite"/>
    </source>
</evidence>
<dbReference type="PANTHER" id="PTHR48234">
    <property type="entry name" value="GH09231P"/>
    <property type="match status" value="1"/>
</dbReference>
<evidence type="ECO:0008006" key="4">
    <source>
        <dbReference type="Google" id="ProtNLM"/>
    </source>
</evidence>
<dbReference type="InterPro" id="IPR052506">
    <property type="entry name" value="Bact_Fn-Binding"/>
</dbReference>
<keyword evidence="3" id="KW-1185">Reference proteome</keyword>
<protein>
    <recommendedName>
        <fullName evidence="4">Pherophorin domain-containing protein</fullName>
    </recommendedName>
</protein>
<proteinExistence type="predicted"/>
<feature type="compositionally biased region" description="Pro residues" evidence="1">
    <location>
        <begin position="418"/>
        <end position="465"/>
    </location>
</feature>
<name>A0A835SM01_CHLIN</name>
<sequence length="905" mass="94754">MFMLAAFFPAGAAVIDVRTVSFTSLPLGALTNSSLQTQGIKLSSGSNAASPPWGEVVDCAAGWSYGGGSTAMTATGCTKTLRFPYRGFTESFQPLSPPSAFVSLSLTYRTTLPYVTLYLYPDAGGSSCKVRLNRTDPIASPAPAAFTYATSATLAVTAAECGWAAGSLFYSFYLYVGVEGSSAGIDVFELLLDSVTIDAGGTTPSPSPPSPEPSPAPPSPAPLAFGSTRAVAFSSLPLGALTNSSLQTQGIKLSSGSNAASPPWGEVVDCAAGWSDGGGSTSSTAMTATGCTKTLRFPYRGFTESFQPLSPPSAFVSLSLTYRTTLPYVTLYLYPDAGGSSCKVRLNRTDPIASPAPAAFTYATSATLAVTAAECGWAAGSLFYSFYLYVGVEGSSAGIDVFELLLDSFTMETGMAPSPSPPSPEPPSPGPPSPAPLSPQPPSPEPPSPEPPSPGPPSPAPPSPAPLVFGSTRTVSFDTVSLGGLTITSLEDRGIRLKDGTYGTNWGDVVDCAAGYQSLYYGSATMTATGCNRTLRIVAEYTNRFQPLSPPPSTFWRLTLTYRTTFKGVTLSFFRTGDDTDNDVCEVYLNRTEPLPSPIPAAFTYTTANTIILTPADCERWPAGSTFDRFFIYLFYYAAEPYVDIPELLIDSFTMDTGMAPSPAPPSPAPPSPAPPSPAPPSPAPPSPEPPSPEPPSPEPPAPTSPAPPSPEPPSPTPPNPAPLASGNTLAVSFDALPLGNLTLTSLGPQDIRLAYQDESNPLPRWGQVVDCAAGWTSDDNTAMTAAGCNKTLRFTYDLSGSFLPLSAPSTFWRLSITYRTTFRYTGLTLYSTGNVNTPCERGLMRSDSAPFSKPTTFTYTAASTWTITPADCGWAAGSTFDRFAISMLTYAAIDGNPAELLLGK</sequence>
<comment type="caution">
    <text evidence="2">The sequence shown here is derived from an EMBL/GenBank/DDBJ whole genome shotgun (WGS) entry which is preliminary data.</text>
</comment>
<feature type="region of interest" description="Disordered" evidence="1">
    <location>
        <begin position="199"/>
        <end position="221"/>
    </location>
</feature>
<organism evidence="2 3">
    <name type="scientific">Chlamydomonas incerta</name>
    <dbReference type="NCBI Taxonomy" id="51695"/>
    <lineage>
        <taxon>Eukaryota</taxon>
        <taxon>Viridiplantae</taxon>
        <taxon>Chlorophyta</taxon>
        <taxon>core chlorophytes</taxon>
        <taxon>Chlorophyceae</taxon>
        <taxon>CS clade</taxon>
        <taxon>Chlamydomonadales</taxon>
        <taxon>Chlamydomonadaceae</taxon>
        <taxon>Chlamydomonas</taxon>
    </lineage>
</organism>
<feature type="region of interest" description="Disordered" evidence="1">
    <location>
        <begin position="413"/>
        <end position="468"/>
    </location>
</feature>
<dbReference type="Proteomes" id="UP000650467">
    <property type="component" value="Unassembled WGS sequence"/>
</dbReference>